<evidence type="ECO:0000313" key="6">
    <source>
        <dbReference type="Proteomes" id="UP000270296"/>
    </source>
</evidence>
<dbReference type="Proteomes" id="UP000270296">
    <property type="component" value="Unassembled WGS sequence"/>
</dbReference>
<dbReference type="PANTHER" id="PTHR10660">
    <property type="entry name" value="PROTEASOME REGULATOR PA28"/>
    <property type="match status" value="1"/>
</dbReference>
<dbReference type="GO" id="GO:0061136">
    <property type="term" value="P:regulation of proteasomal protein catabolic process"/>
    <property type="evidence" value="ECO:0007669"/>
    <property type="project" value="TreeGrafter"/>
</dbReference>
<dbReference type="Pfam" id="PF02252">
    <property type="entry name" value="PA28_C"/>
    <property type="match status" value="1"/>
</dbReference>
<dbReference type="GO" id="GO:0005654">
    <property type="term" value="C:nucleoplasm"/>
    <property type="evidence" value="ECO:0007669"/>
    <property type="project" value="TreeGrafter"/>
</dbReference>
<accession>A0A183IR88</accession>
<keyword evidence="6" id="KW-1185">Reference proteome</keyword>
<protein>
    <submittedName>
        <fullName evidence="7">PA28_beta domain-containing protein</fullName>
    </submittedName>
</protein>
<dbReference type="GO" id="GO:0061133">
    <property type="term" value="F:endopeptidase activator activity"/>
    <property type="evidence" value="ECO:0007669"/>
    <property type="project" value="TreeGrafter"/>
</dbReference>
<comment type="similarity">
    <text evidence="1">Belongs to the PA28 family.</text>
</comment>
<sequence>MEIDQLINVRVIDDWISLSRTIWIPVFNLAGYRTSRLKSMSRFLTSLARVIMSCPLHVLKFSGTKVMAFINGVVSSNSHIIEMTEIVKPVVREAVESVNKVKMWILFLIPRIEDGNNFGVSIQEDTLSEVRTVEAEAASFLDQISRYLVARGKLVSKVAKYPHVEDYRKAIVDLDEKEFINLRLVLMEVRNHYVSAYLLVLHFLFKVSKSFRDESKSHK</sequence>
<reference evidence="5 6" key="2">
    <citation type="submission" date="2018-11" db="EMBL/GenBank/DDBJ databases">
        <authorList>
            <consortium name="Pathogen Informatics"/>
        </authorList>
    </citation>
    <scope>NUCLEOTIDE SEQUENCE [LARGE SCALE GENOMIC DNA]</scope>
</reference>
<proteinExistence type="inferred from homology"/>
<organism evidence="7">
    <name type="scientific">Soboliphyme baturini</name>
    <dbReference type="NCBI Taxonomy" id="241478"/>
    <lineage>
        <taxon>Eukaryota</taxon>
        <taxon>Metazoa</taxon>
        <taxon>Ecdysozoa</taxon>
        <taxon>Nematoda</taxon>
        <taxon>Enoplea</taxon>
        <taxon>Dorylaimia</taxon>
        <taxon>Dioctophymatida</taxon>
        <taxon>Dioctophymatoidea</taxon>
        <taxon>Soboliphymatidae</taxon>
        <taxon>Soboliphyme</taxon>
    </lineage>
</organism>
<comment type="function">
    <text evidence="3">Implicated in immunoproteasome assembly and required for efficient antigen processing. The PA28 activator complex enhances the generation of class I binding peptides by altering the cleavage pattern of the proteasome.</text>
</comment>
<dbReference type="AlphaFoldDB" id="A0A183IR88"/>
<dbReference type="GO" id="GO:2000045">
    <property type="term" value="P:regulation of G1/S transition of mitotic cell cycle"/>
    <property type="evidence" value="ECO:0007669"/>
    <property type="project" value="TreeGrafter"/>
</dbReference>
<dbReference type="EMBL" id="UZAM01009511">
    <property type="protein sequence ID" value="VDP09307.1"/>
    <property type="molecule type" value="Genomic_DNA"/>
</dbReference>
<keyword evidence="2" id="KW-0647">Proteasome</keyword>
<reference evidence="7" key="1">
    <citation type="submission" date="2016-06" db="UniProtKB">
        <authorList>
            <consortium name="WormBaseParasite"/>
        </authorList>
    </citation>
    <scope>IDENTIFICATION</scope>
</reference>
<dbReference type="SUPFAM" id="SSF47216">
    <property type="entry name" value="Proteasome activator"/>
    <property type="match status" value="1"/>
</dbReference>
<evidence type="ECO:0000259" key="4">
    <source>
        <dbReference type="Pfam" id="PF02252"/>
    </source>
</evidence>
<dbReference type="InterPro" id="IPR009077">
    <property type="entry name" value="Proteasome_activ_PA28"/>
</dbReference>
<dbReference type="GO" id="GO:0008537">
    <property type="term" value="C:proteasome activator complex"/>
    <property type="evidence" value="ECO:0007669"/>
    <property type="project" value="InterPro"/>
</dbReference>
<dbReference type="InterPro" id="IPR036997">
    <property type="entry name" value="PA28_C_sf"/>
</dbReference>
<dbReference type="GO" id="GO:0005737">
    <property type="term" value="C:cytoplasm"/>
    <property type="evidence" value="ECO:0007669"/>
    <property type="project" value="TreeGrafter"/>
</dbReference>
<dbReference type="WBParaSite" id="SBAD_0000637301-mRNA-1">
    <property type="protein sequence ID" value="SBAD_0000637301-mRNA-1"/>
    <property type="gene ID" value="SBAD_0000637301"/>
</dbReference>
<gene>
    <name evidence="5" type="ORF">SBAD_LOCUS6135</name>
</gene>
<evidence type="ECO:0000256" key="3">
    <source>
        <dbReference type="ARBA" id="ARBA00037467"/>
    </source>
</evidence>
<name>A0A183IR88_9BILA</name>
<evidence type="ECO:0000256" key="2">
    <source>
        <dbReference type="ARBA" id="ARBA00022942"/>
    </source>
</evidence>
<feature type="domain" description="Proteasome activator PA28 C-terminal" evidence="4">
    <location>
        <begin position="74"/>
        <end position="209"/>
    </location>
</feature>
<dbReference type="Gene3D" id="1.20.120.180">
    <property type="entry name" value="Proteasome activator pa28, C-terminal domain"/>
    <property type="match status" value="1"/>
</dbReference>
<dbReference type="FunFam" id="1.20.120.180:FF:000002">
    <property type="entry name" value="Proteasome activator complex subunit 1"/>
    <property type="match status" value="1"/>
</dbReference>
<dbReference type="InterPro" id="IPR036252">
    <property type="entry name" value="Proteasome_activ_sf"/>
</dbReference>
<evidence type="ECO:0000256" key="1">
    <source>
        <dbReference type="ARBA" id="ARBA00005883"/>
    </source>
</evidence>
<evidence type="ECO:0000313" key="7">
    <source>
        <dbReference type="WBParaSite" id="SBAD_0000637301-mRNA-1"/>
    </source>
</evidence>
<dbReference type="OrthoDB" id="6591885at2759"/>
<dbReference type="PANTHER" id="PTHR10660:SF2">
    <property type="entry name" value="LD45860P"/>
    <property type="match status" value="1"/>
</dbReference>
<evidence type="ECO:0000313" key="5">
    <source>
        <dbReference type="EMBL" id="VDP09307.1"/>
    </source>
</evidence>
<dbReference type="InterPro" id="IPR003186">
    <property type="entry name" value="PA28_C"/>
</dbReference>